<name>A0A6L2MWT3_TANCI</name>
<dbReference type="EMBL" id="BKCJ010007560">
    <property type="protein sequence ID" value="GEU77869.1"/>
    <property type="molecule type" value="Genomic_DNA"/>
</dbReference>
<evidence type="ECO:0000256" key="1">
    <source>
        <dbReference type="SAM" id="MobiDB-lite"/>
    </source>
</evidence>
<feature type="compositionally biased region" description="Basic and acidic residues" evidence="1">
    <location>
        <begin position="84"/>
        <end position="96"/>
    </location>
</feature>
<evidence type="ECO:0000313" key="2">
    <source>
        <dbReference type="EMBL" id="GEU77869.1"/>
    </source>
</evidence>
<accession>A0A6L2MWT3</accession>
<dbReference type="AlphaFoldDB" id="A0A6L2MWT3"/>
<gene>
    <name evidence="2" type="ORF">Tci_049847</name>
</gene>
<proteinExistence type="predicted"/>
<feature type="region of interest" description="Disordered" evidence="1">
    <location>
        <begin position="193"/>
        <end position="217"/>
    </location>
</feature>
<protein>
    <submittedName>
        <fullName evidence="2">Uncharacterized protein</fullName>
    </submittedName>
</protein>
<comment type="caution">
    <text evidence="2">The sequence shown here is derived from an EMBL/GenBank/DDBJ whole genome shotgun (WGS) entry which is preliminary data.</text>
</comment>
<feature type="region of interest" description="Disordered" evidence="1">
    <location>
        <begin position="77"/>
        <end position="129"/>
    </location>
</feature>
<sequence>MWKVELKMIVNCAVGEKGQSRLEVVLYLDGVLIPFLQQVVPEQSPFETSFFLPKRRKSSLNVDKTQEEWRQNAEVLRQNAGGLETKRSKSQDKTQEVLRQNAGKRSDDLVDEEDEEPQTASEPQVEDDEYNLQRGIQMNLESFQAPVGRVAIREPSSGITQRLPVVEGKGKGIVTDEQVAQLLLDLQNLKKQNAETGANTKKSNSEADTEIINVDEK</sequence>
<organism evidence="2">
    <name type="scientific">Tanacetum cinerariifolium</name>
    <name type="common">Dalmatian daisy</name>
    <name type="synonym">Chrysanthemum cinerariifolium</name>
    <dbReference type="NCBI Taxonomy" id="118510"/>
    <lineage>
        <taxon>Eukaryota</taxon>
        <taxon>Viridiplantae</taxon>
        <taxon>Streptophyta</taxon>
        <taxon>Embryophyta</taxon>
        <taxon>Tracheophyta</taxon>
        <taxon>Spermatophyta</taxon>
        <taxon>Magnoliopsida</taxon>
        <taxon>eudicotyledons</taxon>
        <taxon>Gunneridae</taxon>
        <taxon>Pentapetalae</taxon>
        <taxon>asterids</taxon>
        <taxon>campanulids</taxon>
        <taxon>Asterales</taxon>
        <taxon>Asteraceae</taxon>
        <taxon>Asteroideae</taxon>
        <taxon>Anthemideae</taxon>
        <taxon>Anthemidinae</taxon>
        <taxon>Tanacetum</taxon>
    </lineage>
</organism>
<reference evidence="2" key="1">
    <citation type="journal article" date="2019" name="Sci. Rep.">
        <title>Draft genome of Tanacetum cinerariifolium, the natural source of mosquito coil.</title>
        <authorList>
            <person name="Yamashiro T."/>
            <person name="Shiraishi A."/>
            <person name="Satake H."/>
            <person name="Nakayama K."/>
        </authorList>
    </citation>
    <scope>NUCLEOTIDE SEQUENCE</scope>
</reference>